<feature type="compositionally biased region" description="Basic and acidic residues" evidence="11">
    <location>
        <begin position="231"/>
        <end position="245"/>
    </location>
</feature>
<dbReference type="PANTHER" id="PTHR14456">
    <property type="entry name" value="INOSITOL POLYPHOSPHATE KINASE 1"/>
    <property type="match status" value="1"/>
</dbReference>
<evidence type="ECO:0000256" key="9">
    <source>
        <dbReference type="ARBA" id="ARBA00029574"/>
    </source>
</evidence>
<dbReference type="GO" id="GO:0032958">
    <property type="term" value="P:inositol phosphate biosynthetic process"/>
    <property type="evidence" value="ECO:0007669"/>
    <property type="project" value="TreeGrafter"/>
</dbReference>
<dbReference type="EC" id="2.7.1.158" evidence="3"/>
<evidence type="ECO:0000256" key="8">
    <source>
        <dbReference type="ARBA" id="ARBA00022840"/>
    </source>
</evidence>
<organism evidence="12 13">
    <name type="scientific">Colletotrichum asianum</name>
    <dbReference type="NCBI Taxonomy" id="702518"/>
    <lineage>
        <taxon>Eukaryota</taxon>
        <taxon>Fungi</taxon>
        <taxon>Dikarya</taxon>
        <taxon>Ascomycota</taxon>
        <taxon>Pezizomycotina</taxon>
        <taxon>Sordariomycetes</taxon>
        <taxon>Hypocreomycetidae</taxon>
        <taxon>Glomerellales</taxon>
        <taxon>Glomerellaceae</taxon>
        <taxon>Colletotrichum</taxon>
        <taxon>Colletotrichum gloeosporioides species complex</taxon>
    </lineage>
</organism>
<evidence type="ECO:0000256" key="4">
    <source>
        <dbReference type="ARBA" id="ARBA00014846"/>
    </source>
</evidence>
<gene>
    <name evidence="12" type="ORF">GQ607_012151</name>
</gene>
<dbReference type="OrthoDB" id="272370at2759"/>
<comment type="similarity">
    <text evidence="2">Belongs to the IPK1 type 1 family.</text>
</comment>
<evidence type="ECO:0000256" key="6">
    <source>
        <dbReference type="ARBA" id="ARBA00022741"/>
    </source>
</evidence>
<name>A0A8H3W703_9PEZI</name>
<keyword evidence="13" id="KW-1185">Reference proteome</keyword>
<feature type="region of interest" description="Disordered" evidence="11">
    <location>
        <begin position="220"/>
        <end position="253"/>
    </location>
</feature>
<evidence type="ECO:0000313" key="12">
    <source>
        <dbReference type="EMBL" id="KAF0320570.1"/>
    </source>
</evidence>
<dbReference type="Pfam" id="PF06090">
    <property type="entry name" value="Ins_P5_2-kin"/>
    <property type="match status" value="1"/>
</dbReference>
<dbReference type="PANTHER" id="PTHR14456:SF2">
    <property type="entry name" value="INOSITOL-PENTAKISPHOSPHATE 2-KINASE"/>
    <property type="match status" value="1"/>
</dbReference>
<evidence type="ECO:0000256" key="1">
    <source>
        <dbReference type="ARBA" id="ARBA00003979"/>
    </source>
</evidence>
<proteinExistence type="inferred from homology"/>
<dbReference type="Proteomes" id="UP000434172">
    <property type="component" value="Unassembled WGS sequence"/>
</dbReference>
<reference evidence="12 13" key="1">
    <citation type="submission" date="2019-12" db="EMBL/GenBank/DDBJ databases">
        <title>A genome sequence resource for the geographically widespread anthracnose pathogen Colletotrichum asianum.</title>
        <authorList>
            <person name="Meng Y."/>
        </authorList>
    </citation>
    <scope>NUCLEOTIDE SEQUENCE [LARGE SCALE GENOMIC DNA]</scope>
    <source>
        <strain evidence="12 13">ICMP 18580</strain>
    </source>
</reference>
<dbReference type="GO" id="GO:0005634">
    <property type="term" value="C:nucleus"/>
    <property type="evidence" value="ECO:0007669"/>
    <property type="project" value="TreeGrafter"/>
</dbReference>
<dbReference type="AlphaFoldDB" id="A0A8H3W703"/>
<accession>A0A8H3W703</accession>
<keyword evidence="7 12" id="KW-0418">Kinase</keyword>
<feature type="non-terminal residue" evidence="12">
    <location>
        <position position="1"/>
    </location>
</feature>
<sequence>IASLPSYLSITTTTTIAMVLPFANRPPFSFELTSARDTKYIGHWLYVDYVAEGAANVVFKTHLPPYAGKPDPRDKTDEDLLNKLLLRVPKAPKDPNKPYLHAGLQLSYLQKFILPIFDGRSDLVVAHRLGKGNKDIIMNMVNHLKALDTIPPARRPTKFRGDTIEPGEECFIALVEDMRPRPGERAVEFKPKWLAQSPSAPPKANTCRCCALASKKYYDANNPQTANKPSHKVEGVEKTSDDKGKGKAKAKINSPIKEQRLSPDNYPCPLWLDPERETPPGKKPIRAAAIKKIFKDDENYARLYELLKQKPTLKLLKQHQLSKDPLGPLRRAKDITDVDYGIAMTLRDCSLFVRYRMKKEKKKDGTVKELKEVDDASFEAKLADLDWKNIEWKFDEWRAKELALVEGECDTHIDMRSARVDVKAALAAYRSHVSSRNRQVLEVYVPFIAAAETDLDDGEDLDRLRMESLRGLLSADEDCFAELGIATPGDVLDRYEALVPRLGLDGVTSPQAREGMRSKMWGEYFDVVLRELRRTCLEEVWESIDIPEELRVLAEEVDAVDGPGLAKDRTAFFWWGLRDRLWGTTAAGREFERRTAERVMMPTEAKEMSGMGPGWEVAGGSDLGEGREEGWFCAVYCRRAGDDNGWRWRWTFVSQWDYSSRVFGSVAEFLRWYCTFNEGELPRAEELNADDILAGLF</sequence>
<evidence type="ECO:0000256" key="3">
    <source>
        <dbReference type="ARBA" id="ARBA00012023"/>
    </source>
</evidence>
<evidence type="ECO:0000256" key="7">
    <source>
        <dbReference type="ARBA" id="ARBA00022777"/>
    </source>
</evidence>
<keyword evidence="8" id="KW-0067">ATP-binding</keyword>
<evidence type="ECO:0000313" key="13">
    <source>
        <dbReference type="Proteomes" id="UP000434172"/>
    </source>
</evidence>
<evidence type="ECO:0000256" key="10">
    <source>
        <dbReference type="ARBA" id="ARBA00030342"/>
    </source>
</evidence>
<keyword evidence="5" id="KW-0808">Transferase</keyword>
<dbReference type="GO" id="GO:0005524">
    <property type="term" value="F:ATP binding"/>
    <property type="evidence" value="ECO:0007669"/>
    <property type="project" value="UniProtKB-KW"/>
</dbReference>
<protein>
    <recommendedName>
        <fullName evidence="4">Inositol-pentakisphosphate 2-kinase</fullName>
        <ecNumber evidence="3">2.7.1.158</ecNumber>
    </recommendedName>
    <alternativeName>
        <fullName evidence="10">Inositol-1,3,4,5,6-pentakisphosphate 2-kinase</fullName>
    </alternativeName>
    <alternativeName>
        <fullName evidence="9">Ins(1,3,4,5,6)P5 2-kinase</fullName>
    </alternativeName>
</protein>
<comment type="caution">
    <text evidence="12">The sequence shown here is derived from an EMBL/GenBank/DDBJ whole genome shotgun (WGS) entry which is preliminary data.</text>
</comment>
<dbReference type="GO" id="GO:0035299">
    <property type="term" value="F:inositol-1,3,4,5,6-pentakisphosphate 2-kinase activity"/>
    <property type="evidence" value="ECO:0007669"/>
    <property type="project" value="UniProtKB-EC"/>
</dbReference>
<evidence type="ECO:0000256" key="11">
    <source>
        <dbReference type="SAM" id="MobiDB-lite"/>
    </source>
</evidence>
<evidence type="ECO:0000256" key="5">
    <source>
        <dbReference type="ARBA" id="ARBA00022679"/>
    </source>
</evidence>
<dbReference type="InterPro" id="IPR009286">
    <property type="entry name" value="Ins_P5_2-kin"/>
</dbReference>
<comment type="function">
    <text evidence="1">Has kinase activity and phosphorylates inositol-1,3,4,5,6-pentakisphosphate (Ins(1,3,4,5,6)P5) to produce 1,2,3,4,5,6-hexakisphosphate (InsP6), also known as phytate.</text>
</comment>
<dbReference type="EMBL" id="WOWK01000081">
    <property type="protein sequence ID" value="KAF0320570.1"/>
    <property type="molecule type" value="Genomic_DNA"/>
</dbReference>
<evidence type="ECO:0000256" key="2">
    <source>
        <dbReference type="ARBA" id="ARBA00008305"/>
    </source>
</evidence>
<keyword evidence="6" id="KW-0547">Nucleotide-binding</keyword>